<keyword evidence="1" id="KW-0812">Transmembrane</keyword>
<accession>A0ABX7QWP3</accession>
<proteinExistence type="predicted"/>
<organism evidence="2 3">
    <name type="scientific">Shewanella sedimentimangrovi</name>
    <dbReference type="NCBI Taxonomy" id="2814293"/>
    <lineage>
        <taxon>Bacteria</taxon>
        <taxon>Pseudomonadati</taxon>
        <taxon>Pseudomonadota</taxon>
        <taxon>Gammaproteobacteria</taxon>
        <taxon>Alteromonadales</taxon>
        <taxon>Shewanellaceae</taxon>
        <taxon>Shewanella</taxon>
    </lineage>
</organism>
<feature type="transmembrane region" description="Helical" evidence="1">
    <location>
        <begin position="80"/>
        <end position="100"/>
    </location>
</feature>
<keyword evidence="3" id="KW-1185">Reference proteome</keyword>
<feature type="transmembrane region" description="Helical" evidence="1">
    <location>
        <begin position="49"/>
        <end position="68"/>
    </location>
</feature>
<keyword evidence="1" id="KW-1133">Transmembrane helix</keyword>
<dbReference type="Proteomes" id="UP000663207">
    <property type="component" value="Chromosome"/>
</dbReference>
<name>A0ABX7QWP3_9GAMM</name>
<evidence type="ECO:0000313" key="2">
    <source>
        <dbReference type="EMBL" id="QSX35928.1"/>
    </source>
</evidence>
<evidence type="ECO:0000313" key="3">
    <source>
        <dbReference type="Proteomes" id="UP000663207"/>
    </source>
</evidence>
<protein>
    <submittedName>
        <fullName evidence="2">DUF1097 domain-containing protein</fullName>
    </submittedName>
</protein>
<sequence length="158" mass="16465">MWNRMPAAIAAGLLAAVWAAFADHFGLLTVAGFLGCSAFFAQGRLDAKGWLYCNLTLISGLFWAWLILKGGGAMPTPWLGYLLTGVATSAMCLQACHRALSFIPAAFIGCCGLFVAGGEPVVALLPLMLGAALGLAMAKLTSAIEQLLQYLGIEGLKA</sequence>
<feature type="transmembrane region" description="Helical" evidence="1">
    <location>
        <begin position="106"/>
        <end position="129"/>
    </location>
</feature>
<reference evidence="2 3" key="1">
    <citation type="submission" date="2021-03" db="EMBL/GenBank/DDBJ databases">
        <title>Novel species identification of genus Shewanella.</title>
        <authorList>
            <person name="Liu G."/>
            <person name="Zhang Q."/>
        </authorList>
    </citation>
    <scope>NUCLEOTIDE SEQUENCE [LARGE SCALE GENOMIC DNA]</scope>
    <source>
        <strain evidence="2 3">FJAT-52962</strain>
    </source>
</reference>
<dbReference type="Pfam" id="PF06496">
    <property type="entry name" value="DUF1097"/>
    <property type="match status" value="1"/>
</dbReference>
<dbReference type="InterPro" id="IPR009476">
    <property type="entry name" value="DUF1097"/>
</dbReference>
<dbReference type="RefSeq" id="WP_207320118.1">
    <property type="nucleotide sequence ID" value="NZ_CP071502.1"/>
</dbReference>
<keyword evidence="1" id="KW-0472">Membrane</keyword>
<dbReference type="EMBL" id="CP071502">
    <property type="protein sequence ID" value="QSX35928.1"/>
    <property type="molecule type" value="Genomic_DNA"/>
</dbReference>
<evidence type="ECO:0000256" key="1">
    <source>
        <dbReference type="SAM" id="Phobius"/>
    </source>
</evidence>
<gene>
    <name evidence="2" type="ORF">JYB85_11255</name>
</gene>